<dbReference type="EMBL" id="FZQP02004433">
    <property type="protein sequence ID" value="VVC99945.1"/>
    <property type="molecule type" value="Genomic_DNA"/>
</dbReference>
<reference evidence="2 3" key="1">
    <citation type="submission" date="2017-07" db="EMBL/GenBank/DDBJ databases">
        <authorList>
            <person name="Talla V."/>
            <person name="Backstrom N."/>
        </authorList>
    </citation>
    <scope>NUCLEOTIDE SEQUENCE [LARGE SCALE GENOMIC DNA]</scope>
</reference>
<accession>A0A5E4QNM4</accession>
<evidence type="ECO:0000256" key="1">
    <source>
        <dbReference type="SAM" id="SignalP"/>
    </source>
</evidence>
<organism evidence="2 3">
    <name type="scientific">Leptidea sinapis</name>
    <dbReference type="NCBI Taxonomy" id="189913"/>
    <lineage>
        <taxon>Eukaryota</taxon>
        <taxon>Metazoa</taxon>
        <taxon>Ecdysozoa</taxon>
        <taxon>Arthropoda</taxon>
        <taxon>Hexapoda</taxon>
        <taxon>Insecta</taxon>
        <taxon>Pterygota</taxon>
        <taxon>Neoptera</taxon>
        <taxon>Endopterygota</taxon>
        <taxon>Lepidoptera</taxon>
        <taxon>Glossata</taxon>
        <taxon>Ditrysia</taxon>
        <taxon>Papilionoidea</taxon>
        <taxon>Pieridae</taxon>
        <taxon>Dismorphiinae</taxon>
        <taxon>Leptidea</taxon>
    </lineage>
</organism>
<keyword evidence="1" id="KW-0732">Signal</keyword>
<evidence type="ECO:0000313" key="3">
    <source>
        <dbReference type="Proteomes" id="UP000324832"/>
    </source>
</evidence>
<dbReference type="Proteomes" id="UP000324832">
    <property type="component" value="Unassembled WGS sequence"/>
</dbReference>
<gene>
    <name evidence="2" type="ORF">LSINAPIS_LOCUS10699</name>
</gene>
<sequence length="198" mass="23316">MAVSTLFKSSIILQLVMEVIPQYPPFPSPYGNFPGMPAPMVPMGTNNFPMMNLPLPLQNMRTQQKLPVVVMPYRSKATDRKFARRKKSIKKYRESSESCSSESFSSSSEHIRYRKIQKNYLRKKKRPVLTPVISYVTNNGDIVYQKKIKKEKAEDWLHLNKEIGRFRDDSEESKSDEMTVRDLKRKYDLKWKRSKHKH</sequence>
<dbReference type="OrthoDB" id="7490182at2759"/>
<feature type="signal peptide" evidence="1">
    <location>
        <begin position="1"/>
        <end position="21"/>
    </location>
</feature>
<dbReference type="AlphaFoldDB" id="A0A5E4QNM4"/>
<name>A0A5E4QNM4_9NEOP</name>
<protein>
    <submittedName>
        <fullName evidence="2">Uncharacterized protein</fullName>
    </submittedName>
</protein>
<proteinExistence type="predicted"/>
<evidence type="ECO:0000313" key="2">
    <source>
        <dbReference type="EMBL" id="VVC99945.1"/>
    </source>
</evidence>
<feature type="chain" id="PRO_5022884721" evidence="1">
    <location>
        <begin position="22"/>
        <end position="198"/>
    </location>
</feature>
<keyword evidence="3" id="KW-1185">Reference proteome</keyword>